<feature type="domain" description="Pyrroline-5-carboxylate reductase dimerisation" evidence="14">
    <location>
        <begin position="165"/>
        <end position="269"/>
    </location>
</feature>
<dbReference type="InterPro" id="IPR000304">
    <property type="entry name" value="Pyrroline-COOH_reductase"/>
</dbReference>
<dbReference type="AlphaFoldDB" id="A0A2M8QFJ5"/>
<sequence>MLFDSQVAFIGGGVMGEAIIKSLLRSGTLQPDQITLSEPNTDRRALVSDQYHVHAYADNASCAHHADVVVLAVKPQVMDEVLEDLRGAIRPEALIFSIAAGISIATLREGLGGHQHIVRAMPNTPAQIGQGISVWTCTDAVTDVQREQAIQILKAMGEEIFVEDEQYLDMATALSGTGPAYVFLFMEALIDAGVHMGFSRPIAERLVIQTIRGSIEYAAASKLHAAQLRNQVTSPGGTTAAALYQLEKGAFRTVISKAVWAAYERSVQLGKKK</sequence>
<proteinExistence type="inferred from homology"/>
<evidence type="ECO:0000313" key="15">
    <source>
        <dbReference type="EMBL" id="PJF48569.1"/>
    </source>
</evidence>
<evidence type="ECO:0000256" key="4">
    <source>
        <dbReference type="ARBA" id="ARBA00022605"/>
    </source>
</evidence>
<keyword evidence="4 9" id="KW-0028">Amino-acid biosynthesis</keyword>
<keyword evidence="7 9" id="KW-0560">Oxidoreductase</keyword>
<comment type="catalytic activity">
    <reaction evidence="9">
        <text>L-proline + NAD(+) = (S)-1-pyrroline-5-carboxylate + NADH + 2 H(+)</text>
        <dbReference type="Rhea" id="RHEA:14105"/>
        <dbReference type="ChEBI" id="CHEBI:15378"/>
        <dbReference type="ChEBI" id="CHEBI:17388"/>
        <dbReference type="ChEBI" id="CHEBI:57540"/>
        <dbReference type="ChEBI" id="CHEBI:57945"/>
        <dbReference type="ChEBI" id="CHEBI:60039"/>
        <dbReference type="EC" id="1.5.1.2"/>
    </reaction>
</comment>
<comment type="pathway">
    <text evidence="9 12">Amino-acid biosynthesis; L-proline biosynthesis; L-proline from L-glutamate 5-semialdehyde: step 1/1.</text>
</comment>
<evidence type="ECO:0000313" key="16">
    <source>
        <dbReference type="Proteomes" id="UP000230790"/>
    </source>
</evidence>
<dbReference type="HAMAP" id="MF_01925">
    <property type="entry name" value="P5C_reductase"/>
    <property type="match status" value="1"/>
</dbReference>
<evidence type="ECO:0000256" key="3">
    <source>
        <dbReference type="ARBA" id="ARBA00022490"/>
    </source>
</evidence>
<name>A0A2M8QFJ5_9CHLR</name>
<feature type="binding site" evidence="11">
    <location>
        <begin position="10"/>
        <end position="15"/>
    </location>
    <ligand>
        <name>NADP(+)</name>
        <dbReference type="ChEBI" id="CHEBI:58349"/>
    </ligand>
</feature>
<dbReference type="NCBIfam" id="TIGR00112">
    <property type="entry name" value="proC"/>
    <property type="match status" value="1"/>
</dbReference>
<feature type="domain" description="Pyrroline-5-carboxylate reductase catalytic N-terminal" evidence="13">
    <location>
        <begin position="6"/>
        <end position="101"/>
    </location>
</feature>
<evidence type="ECO:0000256" key="6">
    <source>
        <dbReference type="ARBA" id="ARBA00022857"/>
    </source>
</evidence>
<dbReference type="UniPathway" id="UPA00098">
    <property type="reaction ID" value="UER00361"/>
</dbReference>
<comment type="caution">
    <text evidence="15">The sequence shown here is derived from an EMBL/GenBank/DDBJ whole genome shotgun (WGS) entry which is preliminary data.</text>
</comment>
<dbReference type="PANTHER" id="PTHR11645">
    <property type="entry name" value="PYRROLINE-5-CARBOXYLATE REDUCTASE"/>
    <property type="match status" value="1"/>
</dbReference>
<accession>A0A2M8QFJ5</accession>
<evidence type="ECO:0000256" key="11">
    <source>
        <dbReference type="PIRSR" id="PIRSR000193-1"/>
    </source>
</evidence>
<dbReference type="InterPro" id="IPR036291">
    <property type="entry name" value="NAD(P)-bd_dom_sf"/>
</dbReference>
<dbReference type="PIRSF" id="PIRSF000193">
    <property type="entry name" value="Pyrrol-5-carb_rd"/>
    <property type="match status" value="1"/>
</dbReference>
<evidence type="ECO:0000256" key="5">
    <source>
        <dbReference type="ARBA" id="ARBA00022650"/>
    </source>
</evidence>
<gene>
    <name evidence="9" type="primary">proC</name>
    <name evidence="15" type="ORF">CUN48_02880</name>
</gene>
<feature type="binding site" evidence="11">
    <location>
        <begin position="72"/>
        <end position="75"/>
    </location>
    <ligand>
        <name>NADP(+)</name>
        <dbReference type="ChEBI" id="CHEBI:58349"/>
    </ligand>
</feature>
<evidence type="ECO:0000256" key="12">
    <source>
        <dbReference type="RuleBase" id="RU003903"/>
    </source>
</evidence>
<dbReference type="InterPro" id="IPR029036">
    <property type="entry name" value="P5CR_dimer"/>
</dbReference>
<dbReference type="PANTHER" id="PTHR11645:SF66">
    <property type="entry name" value="PYRROLINE-5-CARBOXYLATE REDUCTASE"/>
    <property type="match status" value="1"/>
</dbReference>
<keyword evidence="6 9" id="KW-0521">NADP</keyword>
<evidence type="ECO:0000256" key="8">
    <source>
        <dbReference type="ARBA" id="ARBA00058118"/>
    </source>
</evidence>
<dbReference type="Proteomes" id="UP000230790">
    <property type="component" value="Unassembled WGS sequence"/>
</dbReference>
<reference evidence="15 16" key="1">
    <citation type="submission" date="2017-11" db="EMBL/GenBank/DDBJ databases">
        <title>Evolution of Phototrophy in the Chloroflexi Phylum Driven by Horizontal Gene Transfer.</title>
        <authorList>
            <person name="Ward L.M."/>
            <person name="Hemp J."/>
            <person name="Shih P.M."/>
            <person name="Mcglynn S.E."/>
            <person name="Fischer W."/>
        </authorList>
    </citation>
    <scope>NUCLEOTIDE SEQUENCE [LARGE SCALE GENOMIC DNA]</scope>
    <source>
        <strain evidence="15">JP3_7</strain>
    </source>
</reference>
<dbReference type="GO" id="GO:0004735">
    <property type="term" value="F:pyrroline-5-carboxylate reductase activity"/>
    <property type="evidence" value="ECO:0007669"/>
    <property type="project" value="UniProtKB-UniRule"/>
</dbReference>
<protein>
    <recommendedName>
        <fullName evidence="9 10">Pyrroline-5-carboxylate reductase</fullName>
        <shortName evidence="9">P5C reductase</shortName>
        <shortName evidence="9">P5CR</shortName>
        <ecNumber evidence="9 10">1.5.1.2</ecNumber>
    </recommendedName>
    <alternativeName>
        <fullName evidence="9">PCA reductase</fullName>
    </alternativeName>
</protein>
<dbReference type="GO" id="GO:0055129">
    <property type="term" value="P:L-proline biosynthetic process"/>
    <property type="evidence" value="ECO:0007669"/>
    <property type="project" value="UniProtKB-UniRule"/>
</dbReference>
<organism evidence="15 16">
    <name type="scientific">Candidatus Thermofonsia Clade 3 bacterium</name>
    <dbReference type="NCBI Taxonomy" id="2364212"/>
    <lineage>
        <taxon>Bacteria</taxon>
        <taxon>Bacillati</taxon>
        <taxon>Chloroflexota</taxon>
        <taxon>Candidatus Thermofontia</taxon>
        <taxon>Candidatus Thermofonsia Clade 3</taxon>
    </lineage>
</organism>
<evidence type="ECO:0000256" key="1">
    <source>
        <dbReference type="ARBA" id="ARBA00004496"/>
    </source>
</evidence>
<evidence type="ECO:0000259" key="14">
    <source>
        <dbReference type="Pfam" id="PF14748"/>
    </source>
</evidence>
<comment type="similarity">
    <text evidence="2 9 12">Belongs to the pyrroline-5-carboxylate reductase family.</text>
</comment>
<dbReference type="SUPFAM" id="SSF48179">
    <property type="entry name" value="6-phosphogluconate dehydrogenase C-terminal domain-like"/>
    <property type="match status" value="1"/>
</dbReference>
<dbReference type="InterPro" id="IPR053790">
    <property type="entry name" value="P5CR-like_CS"/>
</dbReference>
<dbReference type="FunFam" id="1.10.3730.10:FF:000001">
    <property type="entry name" value="Pyrroline-5-carboxylate reductase"/>
    <property type="match status" value="1"/>
</dbReference>
<dbReference type="Pfam" id="PF14748">
    <property type="entry name" value="P5CR_dimer"/>
    <property type="match status" value="1"/>
</dbReference>
<dbReference type="InterPro" id="IPR008927">
    <property type="entry name" value="6-PGluconate_DH-like_C_sf"/>
</dbReference>
<dbReference type="GO" id="GO:0005737">
    <property type="term" value="C:cytoplasm"/>
    <property type="evidence" value="ECO:0007669"/>
    <property type="project" value="UniProtKB-SubCell"/>
</dbReference>
<keyword evidence="3 9" id="KW-0963">Cytoplasm</keyword>
<evidence type="ECO:0000256" key="7">
    <source>
        <dbReference type="ARBA" id="ARBA00023002"/>
    </source>
</evidence>
<keyword evidence="5 9" id="KW-0641">Proline biosynthesis</keyword>
<dbReference type="Gene3D" id="3.40.50.720">
    <property type="entry name" value="NAD(P)-binding Rossmann-like Domain"/>
    <property type="match status" value="1"/>
</dbReference>
<dbReference type="EMBL" id="PGTN01000011">
    <property type="protein sequence ID" value="PJF48569.1"/>
    <property type="molecule type" value="Genomic_DNA"/>
</dbReference>
<dbReference type="EC" id="1.5.1.2" evidence="9 10"/>
<comment type="subcellular location">
    <subcellularLocation>
        <location evidence="1 9">Cytoplasm</location>
    </subcellularLocation>
</comment>
<dbReference type="Pfam" id="PF03807">
    <property type="entry name" value="F420_oxidored"/>
    <property type="match status" value="1"/>
</dbReference>
<evidence type="ECO:0000256" key="9">
    <source>
        <dbReference type="HAMAP-Rule" id="MF_01925"/>
    </source>
</evidence>
<dbReference type="PROSITE" id="PS00521">
    <property type="entry name" value="P5CR"/>
    <property type="match status" value="1"/>
</dbReference>
<feature type="binding site" evidence="11">
    <location>
        <position position="59"/>
    </location>
    <ligand>
        <name>NADPH</name>
        <dbReference type="ChEBI" id="CHEBI:57783"/>
    </ligand>
</feature>
<evidence type="ECO:0000259" key="13">
    <source>
        <dbReference type="Pfam" id="PF03807"/>
    </source>
</evidence>
<evidence type="ECO:0000256" key="10">
    <source>
        <dbReference type="NCBIfam" id="TIGR00112"/>
    </source>
</evidence>
<dbReference type="FunFam" id="3.40.50.720:FF:000190">
    <property type="entry name" value="Pyrroline-5-carboxylate reductase"/>
    <property type="match status" value="1"/>
</dbReference>
<comment type="function">
    <text evidence="8 9">Catalyzes the reduction of 1-pyrroline-5-carboxylate (PCA) to L-proline.</text>
</comment>
<dbReference type="Gene3D" id="1.10.3730.10">
    <property type="entry name" value="ProC C-terminal domain-like"/>
    <property type="match status" value="1"/>
</dbReference>
<dbReference type="SUPFAM" id="SSF51735">
    <property type="entry name" value="NAD(P)-binding Rossmann-fold domains"/>
    <property type="match status" value="1"/>
</dbReference>
<evidence type="ECO:0000256" key="2">
    <source>
        <dbReference type="ARBA" id="ARBA00005525"/>
    </source>
</evidence>
<dbReference type="InterPro" id="IPR028939">
    <property type="entry name" value="P5C_Rdtase_cat_N"/>
</dbReference>
<comment type="catalytic activity">
    <reaction evidence="9 12">
        <text>L-proline + NADP(+) = (S)-1-pyrroline-5-carboxylate + NADPH + 2 H(+)</text>
        <dbReference type="Rhea" id="RHEA:14109"/>
        <dbReference type="ChEBI" id="CHEBI:15378"/>
        <dbReference type="ChEBI" id="CHEBI:17388"/>
        <dbReference type="ChEBI" id="CHEBI:57783"/>
        <dbReference type="ChEBI" id="CHEBI:58349"/>
        <dbReference type="ChEBI" id="CHEBI:60039"/>
        <dbReference type="EC" id="1.5.1.2"/>
    </reaction>
</comment>